<dbReference type="AlphaFoldDB" id="A0A2Z4FKR6"/>
<dbReference type="RefSeq" id="WP_111333977.1">
    <property type="nucleotide sequence ID" value="NZ_CP030032.1"/>
</dbReference>
<dbReference type="OrthoDB" id="9807628at2"/>
<dbReference type="EMBL" id="CP030032">
    <property type="protein sequence ID" value="AWV89395.1"/>
    <property type="molecule type" value="Genomic_DNA"/>
</dbReference>
<feature type="transmembrane region" description="Helical" evidence="6">
    <location>
        <begin position="385"/>
        <end position="403"/>
    </location>
</feature>
<name>A0A2Z4FKR6_9DELT</name>
<sequence>MHFGRPDNLYFLLLLVPMAVAFGGFLWWKRRVRERIGHFQLVNEMASAHSPARQVTRAILVMVAFALICLACARPQWGQDDRTIKRFGVDVVFALDLSKSMLAQDIPPSRLNAAKKEISGILKSLQGDRVGLVVFTAVSFAQSPLTADYGAIDFYLDKLTPRQMPMGGTALAPAMLDSIKLLTGKEVHIGPARTRDAAQQVPEADHIKRAKNQVIVLITDGEDHESAPLKAAQVAKQHGIHVVTVGIGSTQGSRIPIFDEHDNLTGYKRDQRGELIQSALDETTLQKVAAETGGTYVHYNGKNSVVNGVTQFINHLEKTELETMLRENYKDRFVLFLAPALLLLLLALLLGERRRGAGQLLARRGCEETDKPASKKSKKTGARQSATLLILLVLLVPSVGLMGCDDTFRNTLGTVDEANELISQNEYAKALEKYQEAETEIPANAELHYNLGIALLGEKKYDEARQAFARALATQDPELRFDSLFNMGLTLARQEQWKEAYDTYKQALQVNLDPAKEVNTERVKQAQHNLEVVFRKLFPPCAELEDDSEANDDPSSAADLDKLEKKERTLCGLNDDWYKLPIIPGSKVSVKATFSQLRDEPDPEHIFLTRPEDLQLSIFDARGEKAVGVDQGSHDDFDPKRTRATREIADLRVTPEMLPGDTDQLLIKLAAGEYREFSYDLEVTAIPPCHALEDDFEPNNDANAAAAIDTGSHDLHLCPGNDDWFRVEMELGDSLFVDLQAGEDVEREKPANLSVRILRADTGEVVATERLEPPFLTAGIQDVAKPGTYLIHIGGQTDDEQGPYRADVYHYAPCVIGNDRFEPNDSAQAAADVDPNAEHLRYLRLCADDRDYFKLPAPEPADADDSDASKTAPAPNPQAPAAPQGGKKEDLISWALTRVGDAPEKPATPGDAPVALALDLLSLSGNQVIAEGITPETPDALGPLSPDAPEIALLPDQIVHYDNAQKEQLLLRAQGPATFYHLRQLNPQNQNQDEQENQDEQQDENEEKNEDQDQNEDSEQDGDNEDESDEEDKDESSDESDKDEESSEDDDSKDSEDKEQDDAAEDSEEEAMTPEERRMDDILRALEESDDNFQMKKALENMPRRHIEKDW</sequence>
<keyword evidence="4 6" id="KW-0472">Membrane</keyword>
<keyword evidence="3 6" id="KW-1133">Transmembrane helix</keyword>
<evidence type="ECO:0000313" key="7">
    <source>
        <dbReference type="EMBL" id="AWV89395.1"/>
    </source>
</evidence>
<keyword evidence="8" id="KW-1185">Reference proteome</keyword>
<evidence type="ECO:0000256" key="1">
    <source>
        <dbReference type="ARBA" id="ARBA00022475"/>
    </source>
</evidence>
<feature type="compositionally biased region" description="Basic and acidic residues" evidence="5">
    <location>
        <begin position="1074"/>
        <end position="1111"/>
    </location>
</feature>
<evidence type="ECO:0000256" key="5">
    <source>
        <dbReference type="SAM" id="MobiDB-lite"/>
    </source>
</evidence>
<organism evidence="7 8">
    <name type="scientific">Bradymonas sediminis</name>
    <dbReference type="NCBI Taxonomy" id="1548548"/>
    <lineage>
        <taxon>Bacteria</taxon>
        <taxon>Deltaproteobacteria</taxon>
        <taxon>Bradymonadales</taxon>
        <taxon>Bradymonadaceae</taxon>
        <taxon>Bradymonas</taxon>
    </lineage>
</organism>
<evidence type="ECO:0000256" key="4">
    <source>
        <dbReference type="ARBA" id="ARBA00023136"/>
    </source>
</evidence>
<dbReference type="SUPFAM" id="SSF53300">
    <property type="entry name" value="vWA-like"/>
    <property type="match status" value="1"/>
</dbReference>
<feature type="transmembrane region" description="Helical" evidence="6">
    <location>
        <begin position="12"/>
        <end position="28"/>
    </location>
</feature>
<protein>
    <submittedName>
        <fullName evidence="7">Uncharacterized protein</fullName>
    </submittedName>
</protein>
<feature type="region of interest" description="Disordered" evidence="5">
    <location>
        <begin position="855"/>
        <end position="887"/>
    </location>
</feature>
<dbReference type="PROSITE" id="PS50234">
    <property type="entry name" value="VWFA"/>
    <property type="match status" value="1"/>
</dbReference>
<dbReference type="Proteomes" id="UP000249799">
    <property type="component" value="Chromosome"/>
</dbReference>
<dbReference type="Gene3D" id="1.25.40.10">
    <property type="entry name" value="Tetratricopeptide repeat domain"/>
    <property type="match status" value="1"/>
</dbReference>
<dbReference type="InterPro" id="IPR019734">
    <property type="entry name" value="TPR_rpt"/>
</dbReference>
<dbReference type="Gene3D" id="2.60.120.380">
    <property type="match status" value="1"/>
</dbReference>
<evidence type="ECO:0000256" key="3">
    <source>
        <dbReference type="ARBA" id="ARBA00022989"/>
    </source>
</evidence>
<dbReference type="InterPro" id="IPR002035">
    <property type="entry name" value="VWF_A"/>
</dbReference>
<accession>A0A2Z4FKR6</accession>
<dbReference type="PANTHER" id="PTHR22550:SF5">
    <property type="entry name" value="LEUCINE ZIPPER PROTEIN 4"/>
    <property type="match status" value="1"/>
</dbReference>
<dbReference type="InterPro" id="IPR011990">
    <property type="entry name" value="TPR-like_helical_dom_sf"/>
</dbReference>
<feature type="transmembrane region" description="Helical" evidence="6">
    <location>
        <begin position="333"/>
        <end position="351"/>
    </location>
</feature>
<keyword evidence="2 6" id="KW-0812">Transmembrane</keyword>
<dbReference type="SMART" id="SM00028">
    <property type="entry name" value="TPR"/>
    <property type="match status" value="3"/>
</dbReference>
<gene>
    <name evidence="7" type="ORF">DN745_08620</name>
</gene>
<evidence type="ECO:0000313" key="8">
    <source>
        <dbReference type="Proteomes" id="UP000249799"/>
    </source>
</evidence>
<evidence type="ECO:0000256" key="2">
    <source>
        <dbReference type="ARBA" id="ARBA00022692"/>
    </source>
</evidence>
<keyword evidence="1" id="KW-1003">Cell membrane</keyword>
<dbReference type="KEGG" id="bsed:DN745_08620"/>
<feature type="compositionally biased region" description="Acidic residues" evidence="5">
    <location>
        <begin position="993"/>
        <end position="1073"/>
    </location>
</feature>
<evidence type="ECO:0000256" key="6">
    <source>
        <dbReference type="SAM" id="Phobius"/>
    </source>
</evidence>
<dbReference type="Gene3D" id="3.40.50.410">
    <property type="entry name" value="von Willebrand factor, type A domain"/>
    <property type="match status" value="1"/>
</dbReference>
<proteinExistence type="predicted"/>
<dbReference type="SUPFAM" id="SSF48452">
    <property type="entry name" value="TPR-like"/>
    <property type="match status" value="1"/>
</dbReference>
<dbReference type="InterPro" id="IPR036465">
    <property type="entry name" value="vWFA_dom_sf"/>
</dbReference>
<dbReference type="PROSITE" id="PS50005">
    <property type="entry name" value="TPR"/>
    <property type="match status" value="2"/>
</dbReference>
<reference evidence="7 8" key="1">
    <citation type="submission" date="2018-06" db="EMBL/GenBank/DDBJ databases">
        <title>Lujinxingia sediminis gen. nov. sp. nov., a new facultative anaerobic member of the class Deltaproteobacteria, and proposal of Lujinxingaceae fam. nov.</title>
        <authorList>
            <person name="Guo L.-Y."/>
            <person name="Li C.-M."/>
            <person name="Wang S."/>
            <person name="Du Z.-J."/>
        </authorList>
    </citation>
    <scope>NUCLEOTIDE SEQUENCE [LARGE SCALE GENOMIC DNA]</scope>
    <source>
        <strain evidence="7 8">FA350</strain>
    </source>
</reference>
<feature type="transmembrane region" description="Helical" evidence="6">
    <location>
        <begin position="58"/>
        <end position="77"/>
    </location>
</feature>
<dbReference type="SMART" id="SM00327">
    <property type="entry name" value="VWA"/>
    <property type="match status" value="1"/>
</dbReference>
<dbReference type="PANTHER" id="PTHR22550">
    <property type="entry name" value="SPORE GERMINATION PROTEIN"/>
    <property type="match status" value="1"/>
</dbReference>
<feature type="region of interest" description="Disordered" evidence="5">
    <location>
        <begin position="980"/>
        <end position="1111"/>
    </location>
</feature>
<dbReference type="InterPro" id="IPR050768">
    <property type="entry name" value="UPF0353/GerABKA_families"/>
</dbReference>
<dbReference type="Pfam" id="PF13432">
    <property type="entry name" value="TPR_16"/>
    <property type="match status" value="1"/>
</dbReference>
<dbReference type="Pfam" id="PF13176">
    <property type="entry name" value="TPR_7"/>
    <property type="match status" value="1"/>
</dbReference>
<dbReference type="Pfam" id="PF13519">
    <property type="entry name" value="VWA_2"/>
    <property type="match status" value="1"/>
</dbReference>